<name>A0A2K8KNE8_9MOLU</name>
<keyword evidence="8" id="KW-0547">Nucleotide-binding</keyword>
<evidence type="ECO:0000256" key="4">
    <source>
        <dbReference type="ARBA" id="ARBA00022490"/>
    </source>
</evidence>
<proteinExistence type="inferred from homology"/>
<dbReference type="Proteomes" id="UP000231179">
    <property type="component" value="Chromosome"/>
</dbReference>
<evidence type="ECO:0000313" key="14">
    <source>
        <dbReference type="Proteomes" id="UP000231179"/>
    </source>
</evidence>
<keyword evidence="7" id="KW-0548">Nucleotidyltransferase</keyword>
<evidence type="ECO:0000256" key="2">
    <source>
        <dbReference type="ARBA" id="ARBA00007663"/>
    </source>
</evidence>
<evidence type="ECO:0000313" key="13">
    <source>
        <dbReference type="EMBL" id="ATX70486.1"/>
    </source>
</evidence>
<dbReference type="InterPro" id="IPR050156">
    <property type="entry name" value="TC-AMP_synthase_SUA5"/>
</dbReference>
<dbReference type="Gene3D" id="3.90.870.10">
    <property type="entry name" value="DHBP synthase"/>
    <property type="match status" value="1"/>
</dbReference>
<dbReference type="PANTHER" id="PTHR17490">
    <property type="entry name" value="SUA5"/>
    <property type="match status" value="1"/>
</dbReference>
<evidence type="ECO:0000256" key="5">
    <source>
        <dbReference type="ARBA" id="ARBA00022679"/>
    </source>
</evidence>
<accession>A0A2K8KNE8</accession>
<sequence>MGILNEFQIQQAIKLLQAQEVIILPTDTIYGLSATVSLENEQKINALKASVPDKPLIVLVSNLNQAAEFIDLDSNVMQHLNTLEPTTVISKKLNGERTWAVRLIKRADLVQIINVVGPIFSTSVNRSGQKYLTTEAELSNFLKPDHCFFIGELKNQPSKILNLLDNSKKR</sequence>
<keyword evidence="9" id="KW-0067">ATP-binding</keyword>
<evidence type="ECO:0000256" key="8">
    <source>
        <dbReference type="ARBA" id="ARBA00022741"/>
    </source>
</evidence>
<keyword evidence="4" id="KW-0963">Cytoplasm</keyword>
<dbReference type="InterPro" id="IPR006070">
    <property type="entry name" value="Sua5-like_dom"/>
</dbReference>
<evidence type="ECO:0000256" key="1">
    <source>
        <dbReference type="ARBA" id="ARBA00004496"/>
    </source>
</evidence>
<protein>
    <recommendedName>
        <fullName evidence="10">L-threonylcarbamoyladenylate synthase</fullName>
        <ecNumber evidence="3">2.7.7.87</ecNumber>
    </recommendedName>
    <alternativeName>
        <fullName evidence="10">L-threonylcarbamoyladenylate synthase</fullName>
    </alternativeName>
</protein>
<dbReference type="GO" id="GO:0006450">
    <property type="term" value="P:regulation of translational fidelity"/>
    <property type="evidence" value="ECO:0007669"/>
    <property type="project" value="TreeGrafter"/>
</dbReference>
<dbReference type="GO" id="GO:0003725">
    <property type="term" value="F:double-stranded RNA binding"/>
    <property type="evidence" value="ECO:0007669"/>
    <property type="project" value="InterPro"/>
</dbReference>
<comment type="catalytic activity">
    <reaction evidence="11">
        <text>L-threonine + hydrogencarbonate + ATP = L-threonylcarbamoyladenylate + diphosphate + H2O</text>
        <dbReference type="Rhea" id="RHEA:36407"/>
        <dbReference type="ChEBI" id="CHEBI:15377"/>
        <dbReference type="ChEBI" id="CHEBI:17544"/>
        <dbReference type="ChEBI" id="CHEBI:30616"/>
        <dbReference type="ChEBI" id="CHEBI:33019"/>
        <dbReference type="ChEBI" id="CHEBI:57926"/>
        <dbReference type="ChEBI" id="CHEBI:73682"/>
        <dbReference type="EC" id="2.7.7.87"/>
    </reaction>
</comment>
<dbReference type="PROSITE" id="PS51163">
    <property type="entry name" value="YRDC"/>
    <property type="match status" value="1"/>
</dbReference>
<dbReference type="InterPro" id="IPR017945">
    <property type="entry name" value="DHBP_synth_RibB-like_a/b_dom"/>
</dbReference>
<dbReference type="SUPFAM" id="SSF55821">
    <property type="entry name" value="YrdC/RibB"/>
    <property type="match status" value="1"/>
</dbReference>
<dbReference type="AlphaFoldDB" id="A0A2K8KNE8"/>
<dbReference type="GO" id="GO:0061710">
    <property type="term" value="F:L-threonylcarbamoyladenylate synthase"/>
    <property type="evidence" value="ECO:0007669"/>
    <property type="project" value="UniProtKB-EC"/>
</dbReference>
<dbReference type="EC" id="2.7.7.87" evidence="3"/>
<keyword evidence="6" id="KW-0819">tRNA processing</keyword>
<keyword evidence="5" id="KW-0808">Transferase</keyword>
<dbReference type="GO" id="GO:0000049">
    <property type="term" value="F:tRNA binding"/>
    <property type="evidence" value="ECO:0007669"/>
    <property type="project" value="TreeGrafter"/>
</dbReference>
<evidence type="ECO:0000256" key="3">
    <source>
        <dbReference type="ARBA" id="ARBA00012584"/>
    </source>
</evidence>
<organism evidence="13 14">
    <name type="scientific">Spiroplasma clarkii</name>
    <dbReference type="NCBI Taxonomy" id="2139"/>
    <lineage>
        <taxon>Bacteria</taxon>
        <taxon>Bacillati</taxon>
        <taxon>Mycoplasmatota</taxon>
        <taxon>Mollicutes</taxon>
        <taxon>Entomoplasmatales</taxon>
        <taxon>Spiroplasmataceae</taxon>
        <taxon>Spiroplasma</taxon>
    </lineage>
</organism>
<dbReference type="GO" id="GO:0005737">
    <property type="term" value="C:cytoplasm"/>
    <property type="evidence" value="ECO:0007669"/>
    <property type="project" value="UniProtKB-SubCell"/>
</dbReference>
<evidence type="ECO:0000259" key="12">
    <source>
        <dbReference type="PROSITE" id="PS51163"/>
    </source>
</evidence>
<evidence type="ECO:0000256" key="11">
    <source>
        <dbReference type="ARBA" id="ARBA00048366"/>
    </source>
</evidence>
<dbReference type="EMBL" id="CP024870">
    <property type="protein sequence ID" value="ATX70486.1"/>
    <property type="molecule type" value="Genomic_DNA"/>
</dbReference>
<comment type="similarity">
    <text evidence="2">Belongs to the SUA5 family.</text>
</comment>
<evidence type="ECO:0000256" key="6">
    <source>
        <dbReference type="ARBA" id="ARBA00022694"/>
    </source>
</evidence>
<dbReference type="Pfam" id="PF01300">
    <property type="entry name" value="Sua5_yciO_yrdC"/>
    <property type="match status" value="1"/>
</dbReference>
<dbReference type="GO" id="GO:0005524">
    <property type="term" value="F:ATP binding"/>
    <property type="evidence" value="ECO:0007669"/>
    <property type="project" value="UniProtKB-KW"/>
</dbReference>
<dbReference type="GO" id="GO:0008033">
    <property type="term" value="P:tRNA processing"/>
    <property type="evidence" value="ECO:0007669"/>
    <property type="project" value="UniProtKB-KW"/>
</dbReference>
<evidence type="ECO:0000256" key="9">
    <source>
        <dbReference type="ARBA" id="ARBA00022840"/>
    </source>
</evidence>
<dbReference type="PANTHER" id="PTHR17490:SF16">
    <property type="entry name" value="THREONYLCARBAMOYL-AMP SYNTHASE"/>
    <property type="match status" value="1"/>
</dbReference>
<gene>
    <name evidence="13" type="primary">tsaC</name>
    <name evidence="13" type="ORF">SCLAR_v1c01550</name>
</gene>
<feature type="domain" description="YrdC-like" evidence="12">
    <location>
        <begin position="6"/>
        <end position="170"/>
    </location>
</feature>
<evidence type="ECO:0000256" key="7">
    <source>
        <dbReference type="ARBA" id="ARBA00022695"/>
    </source>
</evidence>
<keyword evidence="14" id="KW-1185">Reference proteome</keyword>
<evidence type="ECO:0000256" key="10">
    <source>
        <dbReference type="ARBA" id="ARBA00029774"/>
    </source>
</evidence>
<comment type="subcellular location">
    <subcellularLocation>
        <location evidence="1">Cytoplasm</location>
    </subcellularLocation>
</comment>
<reference evidence="13 14" key="1">
    <citation type="submission" date="2017-11" db="EMBL/GenBank/DDBJ databases">
        <title>Complete genome sequence of Spiroplasma clarkii CN-5 (DSM 19994).</title>
        <authorList>
            <person name="Tsai Y.-M."/>
            <person name="Chang A."/>
            <person name="Lo W.-S."/>
            <person name="Kuo C.-H."/>
        </authorList>
    </citation>
    <scope>NUCLEOTIDE SEQUENCE [LARGE SCALE GENOMIC DNA]</scope>
    <source>
        <strain evidence="13 14">CN-5</strain>
    </source>
</reference>